<evidence type="ECO:0000313" key="7">
    <source>
        <dbReference type="Proteomes" id="UP001145050"/>
    </source>
</evidence>
<evidence type="ECO:0000259" key="4">
    <source>
        <dbReference type="Pfam" id="PF07238"/>
    </source>
</evidence>
<protein>
    <submittedName>
        <fullName evidence="6">Flagellar brake domain-containing protein</fullName>
    </submittedName>
</protein>
<accession>A0A9X3WRP6</accession>
<name>A0A9X3WRP6_9BACI</name>
<keyword evidence="2" id="KW-0547">Nucleotide-binding</keyword>
<dbReference type="RefSeq" id="WP_272436613.1">
    <property type="nucleotide sequence ID" value="NZ_JAMQKB010000008.1"/>
</dbReference>
<dbReference type="InterPro" id="IPR009926">
    <property type="entry name" value="T3SS_YcgR_PilZN"/>
</dbReference>
<sequence>MIKIGTSLTLELKNTENDESEKFRCKMVEQAKNFIFIDYPINVKTGKTNIFFKGTEFEASFVGSDQSVYCFSTEIKGKQNIKIPTLILSYPGDDQLLRIQRRQYVRIESAIDVSVHEMEGVVQPFTTVTQDISGGGASILLPTHSALRPSMELDLWLVLPMQSGQYEYIYATSEVIRVIEGNQDYPSTASIHFTAIQDKDRQSIIRYCFEKQLIQRRRF</sequence>
<evidence type="ECO:0000256" key="3">
    <source>
        <dbReference type="ARBA" id="ARBA00023143"/>
    </source>
</evidence>
<dbReference type="InterPro" id="IPR012349">
    <property type="entry name" value="Split_barrel_FMN-bd"/>
</dbReference>
<dbReference type="InterPro" id="IPR009875">
    <property type="entry name" value="PilZ_domain"/>
</dbReference>
<organism evidence="6 7">
    <name type="scientific">Terrihalobacillus insolitus</name>
    <dbReference type="NCBI Taxonomy" id="2950438"/>
    <lineage>
        <taxon>Bacteria</taxon>
        <taxon>Bacillati</taxon>
        <taxon>Bacillota</taxon>
        <taxon>Bacilli</taxon>
        <taxon>Bacillales</taxon>
        <taxon>Bacillaceae</taxon>
        <taxon>Terrihalobacillus</taxon>
    </lineage>
</organism>
<evidence type="ECO:0000256" key="2">
    <source>
        <dbReference type="ARBA" id="ARBA00022741"/>
    </source>
</evidence>
<keyword evidence="1" id="KW-0973">c-di-GMP</keyword>
<keyword evidence="3" id="KW-0975">Bacterial flagellum</keyword>
<evidence type="ECO:0000259" key="5">
    <source>
        <dbReference type="Pfam" id="PF12945"/>
    </source>
</evidence>
<dbReference type="EMBL" id="JAMQKB010000008">
    <property type="protein sequence ID" value="MDC3424812.1"/>
    <property type="molecule type" value="Genomic_DNA"/>
</dbReference>
<feature type="domain" description="PilZ" evidence="4">
    <location>
        <begin position="100"/>
        <end position="210"/>
    </location>
</feature>
<keyword evidence="7" id="KW-1185">Reference proteome</keyword>
<proteinExistence type="predicted"/>
<dbReference type="Proteomes" id="UP001145050">
    <property type="component" value="Unassembled WGS sequence"/>
</dbReference>
<dbReference type="SUPFAM" id="SSF141371">
    <property type="entry name" value="PilZ domain-like"/>
    <property type="match status" value="1"/>
</dbReference>
<dbReference type="Pfam" id="PF12945">
    <property type="entry name" value="PilZNR"/>
    <property type="match status" value="1"/>
</dbReference>
<keyword evidence="6" id="KW-0282">Flagellum</keyword>
<dbReference type="Pfam" id="PF07238">
    <property type="entry name" value="PilZ"/>
    <property type="match status" value="1"/>
</dbReference>
<keyword evidence="6" id="KW-0969">Cilium</keyword>
<comment type="caution">
    <text evidence="6">The sequence shown here is derived from an EMBL/GenBank/DDBJ whole genome shotgun (WGS) entry which is preliminary data.</text>
</comment>
<dbReference type="AlphaFoldDB" id="A0A9X3WRP6"/>
<dbReference type="GO" id="GO:0035438">
    <property type="term" value="F:cyclic-di-GMP binding"/>
    <property type="evidence" value="ECO:0007669"/>
    <property type="project" value="InterPro"/>
</dbReference>
<evidence type="ECO:0000313" key="6">
    <source>
        <dbReference type="EMBL" id="MDC3424812.1"/>
    </source>
</evidence>
<keyword evidence="6" id="KW-0966">Cell projection</keyword>
<gene>
    <name evidence="6" type="ORF">NC797_09845</name>
</gene>
<dbReference type="Gene3D" id="2.30.110.10">
    <property type="entry name" value="Electron Transport, Fmn-binding Protein, Chain A"/>
    <property type="match status" value="1"/>
</dbReference>
<reference evidence="6" key="1">
    <citation type="submission" date="2022-06" db="EMBL/GenBank/DDBJ databases">
        <title>Aquibacillus sp. a new bacterium isolated from soil saline samples.</title>
        <authorList>
            <person name="Galisteo C."/>
            <person name="De La Haba R."/>
            <person name="Sanchez-Porro C."/>
            <person name="Ventosa A."/>
        </authorList>
    </citation>
    <scope>NUCLEOTIDE SEQUENCE</scope>
    <source>
        <strain evidence="6">3ASR75-11</strain>
    </source>
</reference>
<dbReference type="Gene3D" id="2.40.10.220">
    <property type="entry name" value="predicted glycosyltransferase like domains"/>
    <property type="match status" value="1"/>
</dbReference>
<feature type="domain" description="Type III secretion system flagellar brake protein YcgR PilZN" evidence="5">
    <location>
        <begin position="3"/>
        <end position="91"/>
    </location>
</feature>
<evidence type="ECO:0000256" key="1">
    <source>
        <dbReference type="ARBA" id="ARBA00022636"/>
    </source>
</evidence>